<evidence type="ECO:0000256" key="5">
    <source>
        <dbReference type="ARBA" id="ARBA00023004"/>
    </source>
</evidence>
<dbReference type="EMBL" id="CP093442">
    <property type="protein sequence ID" value="UOE99745.1"/>
    <property type="molecule type" value="Genomic_DNA"/>
</dbReference>
<dbReference type="Pfam" id="PF04055">
    <property type="entry name" value="Radical_SAM"/>
    <property type="match status" value="1"/>
</dbReference>
<evidence type="ECO:0000256" key="7">
    <source>
        <dbReference type="ARBA" id="ARBA00047326"/>
    </source>
</evidence>
<dbReference type="PANTHER" id="PTHR10949:SF0">
    <property type="entry name" value="LIPOYL SYNTHASE, MITOCHONDRIAL"/>
    <property type="match status" value="1"/>
</dbReference>
<dbReference type="InterPro" id="IPR006638">
    <property type="entry name" value="Elp3/MiaA/NifB-like_rSAM"/>
</dbReference>
<evidence type="ECO:0000256" key="6">
    <source>
        <dbReference type="ARBA" id="ARBA00023014"/>
    </source>
</evidence>
<name>A0ABY4C7U4_9BACT</name>
<evidence type="ECO:0000256" key="8">
    <source>
        <dbReference type="HAMAP-Rule" id="MF_00206"/>
    </source>
</evidence>
<feature type="binding site" evidence="8">
    <location>
        <position position="70"/>
    </location>
    <ligand>
        <name>[4Fe-4S] cluster</name>
        <dbReference type="ChEBI" id="CHEBI:49883"/>
        <label>2</label>
        <note>4Fe-4S-S-AdoMet</note>
    </ligand>
</feature>
<proteinExistence type="inferred from homology"/>
<dbReference type="InterPro" id="IPR058240">
    <property type="entry name" value="rSAM_sf"/>
</dbReference>
<feature type="binding site" evidence="8">
    <location>
        <position position="73"/>
    </location>
    <ligand>
        <name>[4Fe-4S] cluster</name>
        <dbReference type="ChEBI" id="CHEBI:49883"/>
        <label>2</label>
        <note>4Fe-4S-S-AdoMet</note>
    </ligand>
</feature>
<feature type="binding site" evidence="8">
    <location>
        <position position="45"/>
    </location>
    <ligand>
        <name>[4Fe-4S] cluster</name>
        <dbReference type="ChEBI" id="CHEBI:49883"/>
        <label>1</label>
    </ligand>
</feature>
<keyword evidence="3 8" id="KW-0949">S-adenosyl-L-methionine</keyword>
<organism evidence="10 11">
    <name type="scientific">Bdellovibrio reynosensis</name>
    <dbReference type="NCBI Taxonomy" id="2835041"/>
    <lineage>
        <taxon>Bacteria</taxon>
        <taxon>Pseudomonadati</taxon>
        <taxon>Bdellovibrionota</taxon>
        <taxon>Bdellovibrionia</taxon>
        <taxon>Bdellovibrionales</taxon>
        <taxon>Pseudobdellovibrionaceae</taxon>
        <taxon>Bdellovibrio</taxon>
    </lineage>
</organism>
<dbReference type="PIRSF" id="PIRSF005963">
    <property type="entry name" value="Lipoyl_synth"/>
    <property type="match status" value="1"/>
</dbReference>
<comment type="similarity">
    <text evidence="8">Belongs to the radical SAM superfamily. Lipoyl synthase family.</text>
</comment>
<dbReference type="SFLD" id="SFLDS00029">
    <property type="entry name" value="Radical_SAM"/>
    <property type="match status" value="1"/>
</dbReference>
<evidence type="ECO:0000256" key="4">
    <source>
        <dbReference type="ARBA" id="ARBA00022723"/>
    </source>
</evidence>
<evidence type="ECO:0000256" key="3">
    <source>
        <dbReference type="ARBA" id="ARBA00022691"/>
    </source>
</evidence>
<dbReference type="EC" id="2.8.1.8" evidence="8"/>
<dbReference type="SMART" id="SM00729">
    <property type="entry name" value="Elp3"/>
    <property type="match status" value="1"/>
</dbReference>
<dbReference type="InterPro" id="IPR007197">
    <property type="entry name" value="rSAM"/>
</dbReference>
<comment type="subcellular location">
    <subcellularLocation>
        <location evidence="8">Cytoplasm</location>
    </subcellularLocation>
</comment>
<keyword evidence="5 8" id="KW-0408">Iron</keyword>
<comment type="function">
    <text evidence="8">Catalyzes the radical-mediated insertion of two sulfur atoms into the C-6 and C-8 positions of the octanoyl moiety bound to the lipoyl domains of lipoate-dependent enzymes, thereby converting the octanoylated domains into lipoylated derivatives.</text>
</comment>
<comment type="cofactor">
    <cofactor evidence="8">
        <name>[4Fe-4S] cluster</name>
        <dbReference type="ChEBI" id="CHEBI:49883"/>
    </cofactor>
    <text evidence="8">Binds 2 [4Fe-4S] clusters per subunit. One cluster is coordinated with 3 cysteines and an exchangeable S-adenosyl-L-methionine.</text>
</comment>
<dbReference type="NCBIfam" id="NF009544">
    <property type="entry name" value="PRK12928.1"/>
    <property type="match status" value="1"/>
</dbReference>
<evidence type="ECO:0000313" key="11">
    <source>
        <dbReference type="Proteomes" id="UP000830116"/>
    </source>
</evidence>
<sequence length="308" mass="34764">MLQKKPITPKPSWLKVRAPSGENYTRIKEMMSDLKLATVCQEARCPNIGECWSGGTATIMIMGEVCTRGCRFCNVKTGNPKGVLDQFEPEKVAYSLSQMNLEYVVITTVDRDDLPDQGAEHFVRTVTTIKKLSPNLIIEILAGDFRGDQALVNQLTDAKPDVYAHNIETVERLTPKVRDPRAGYRQSLRVLEMVKERDPSRYTKSSIMLGLGETDEEILQTLKDLRAVGCDVVTFGQYLQPTPRHLKVVDYVTPEKFQEWQTIAEGMGFLYVASGPLVRSSYRAGEFFMKGIINKERAQLNMNLITTF</sequence>
<dbReference type="CDD" id="cd01335">
    <property type="entry name" value="Radical_SAM"/>
    <property type="match status" value="1"/>
</dbReference>
<keyword evidence="1 8" id="KW-0004">4Fe-4S</keyword>
<feature type="binding site" evidence="8">
    <location>
        <position position="66"/>
    </location>
    <ligand>
        <name>[4Fe-4S] cluster</name>
        <dbReference type="ChEBI" id="CHEBI:49883"/>
        <label>2</label>
        <note>4Fe-4S-S-AdoMet</note>
    </ligand>
</feature>
<keyword evidence="11" id="KW-1185">Reference proteome</keyword>
<dbReference type="NCBIfam" id="NF004019">
    <property type="entry name" value="PRK05481.1"/>
    <property type="match status" value="1"/>
</dbReference>
<keyword evidence="2 8" id="KW-0808">Transferase</keyword>
<dbReference type="SFLD" id="SFLDG01058">
    <property type="entry name" value="lipoyl_synthase_like"/>
    <property type="match status" value="1"/>
</dbReference>
<dbReference type="HAMAP" id="MF_00206">
    <property type="entry name" value="Lipoyl_synth"/>
    <property type="match status" value="1"/>
</dbReference>
<dbReference type="RefSeq" id="WP_243534943.1">
    <property type="nucleotide sequence ID" value="NZ_CP093442.1"/>
</dbReference>
<dbReference type="GO" id="GO:0016992">
    <property type="term" value="F:lipoate synthase activity"/>
    <property type="evidence" value="ECO:0007669"/>
    <property type="project" value="UniProtKB-EC"/>
</dbReference>
<comment type="pathway">
    <text evidence="8">Protein modification; protein lipoylation via endogenous pathway; protein N(6)-(lipoyl)lysine from octanoyl-[acyl-carrier-protein]: step 2/2.</text>
</comment>
<protein>
    <recommendedName>
        <fullName evidence="8">Lipoyl synthase</fullName>
        <ecNumber evidence="8">2.8.1.8</ecNumber>
    </recommendedName>
    <alternativeName>
        <fullName evidence="8">Lip-syn</fullName>
        <shortName evidence="8">LS</shortName>
    </alternativeName>
    <alternativeName>
        <fullName evidence="8">Lipoate synthase</fullName>
    </alternativeName>
    <alternativeName>
        <fullName evidence="8">Lipoic acid synthase</fullName>
    </alternativeName>
    <alternativeName>
        <fullName evidence="8">Sulfur insertion protein LipA</fullName>
    </alternativeName>
</protein>
<dbReference type="InterPro" id="IPR013785">
    <property type="entry name" value="Aldolase_TIM"/>
</dbReference>
<dbReference type="PROSITE" id="PS51918">
    <property type="entry name" value="RADICAL_SAM"/>
    <property type="match status" value="1"/>
</dbReference>
<feature type="binding site" evidence="8">
    <location>
        <position position="40"/>
    </location>
    <ligand>
        <name>[4Fe-4S] cluster</name>
        <dbReference type="ChEBI" id="CHEBI:49883"/>
        <label>1</label>
    </ligand>
</feature>
<accession>A0ABY4C7U4</accession>
<gene>
    <name evidence="8 10" type="primary">lipA</name>
    <name evidence="10" type="ORF">MNR06_08555</name>
</gene>
<comment type="catalytic activity">
    <reaction evidence="7 8">
        <text>[[Fe-S] cluster scaffold protein carrying a second [4Fe-4S](2+) cluster] + N(6)-octanoyl-L-lysyl-[protein] + 2 oxidized [2Fe-2S]-[ferredoxin] + 2 S-adenosyl-L-methionine + 4 H(+) = [[Fe-S] cluster scaffold protein] + N(6)-[(R)-dihydrolipoyl]-L-lysyl-[protein] + 4 Fe(3+) + 2 hydrogen sulfide + 2 5'-deoxyadenosine + 2 L-methionine + 2 reduced [2Fe-2S]-[ferredoxin]</text>
        <dbReference type="Rhea" id="RHEA:16585"/>
        <dbReference type="Rhea" id="RHEA-COMP:9928"/>
        <dbReference type="Rhea" id="RHEA-COMP:10000"/>
        <dbReference type="Rhea" id="RHEA-COMP:10001"/>
        <dbReference type="Rhea" id="RHEA-COMP:10475"/>
        <dbReference type="Rhea" id="RHEA-COMP:14568"/>
        <dbReference type="Rhea" id="RHEA-COMP:14569"/>
        <dbReference type="ChEBI" id="CHEBI:15378"/>
        <dbReference type="ChEBI" id="CHEBI:17319"/>
        <dbReference type="ChEBI" id="CHEBI:29034"/>
        <dbReference type="ChEBI" id="CHEBI:29919"/>
        <dbReference type="ChEBI" id="CHEBI:33722"/>
        <dbReference type="ChEBI" id="CHEBI:33737"/>
        <dbReference type="ChEBI" id="CHEBI:33738"/>
        <dbReference type="ChEBI" id="CHEBI:57844"/>
        <dbReference type="ChEBI" id="CHEBI:59789"/>
        <dbReference type="ChEBI" id="CHEBI:78809"/>
        <dbReference type="ChEBI" id="CHEBI:83100"/>
        <dbReference type="EC" id="2.8.1.8"/>
    </reaction>
</comment>
<evidence type="ECO:0000259" key="9">
    <source>
        <dbReference type="PROSITE" id="PS51918"/>
    </source>
</evidence>
<evidence type="ECO:0000256" key="1">
    <source>
        <dbReference type="ARBA" id="ARBA00022485"/>
    </source>
</evidence>
<dbReference type="Gene3D" id="3.20.20.70">
    <property type="entry name" value="Aldolase class I"/>
    <property type="match status" value="1"/>
</dbReference>
<evidence type="ECO:0000313" key="10">
    <source>
        <dbReference type="EMBL" id="UOE99745.1"/>
    </source>
</evidence>
<reference evidence="10" key="1">
    <citation type="submission" date="2022-03" db="EMBL/GenBank/DDBJ databases">
        <title>Genome Identification and Characterization of new species Bdellovibrio reynosense LBG001 sp. nov. from a Mexico soil sample.</title>
        <authorList>
            <person name="Camilli A."/>
            <person name="Ajao Y."/>
            <person name="Guo X."/>
        </authorList>
    </citation>
    <scope>NUCLEOTIDE SEQUENCE</scope>
    <source>
        <strain evidence="10">LBG001</strain>
    </source>
</reference>
<keyword evidence="6 8" id="KW-0411">Iron-sulfur</keyword>
<feature type="binding site" evidence="8">
    <location>
        <position position="281"/>
    </location>
    <ligand>
        <name>[4Fe-4S] cluster</name>
        <dbReference type="ChEBI" id="CHEBI:49883"/>
        <label>1</label>
    </ligand>
</feature>
<dbReference type="InterPro" id="IPR003698">
    <property type="entry name" value="Lipoyl_synth"/>
</dbReference>
<dbReference type="NCBIfam" id="TIGR00510">
    <property type="entry name" value="lipA"/>
    <property type="match status" value="1"/>
</dbReference>
<dbReference type="Proteomes" id="UP000830116">
    <property type="component" value="Chromosome"/>
</dbReference>
<keyword evidence="8" id="KW-0963">Cytoplasm</keyword>
<keyword evidence="4 8" id="KW-0479">Metal-binding</keyword>
<dbReference type="SFLD" id="SFLDF00271">
    <property type="entry name" value="lipoyl_synthase"/>
    <property type="match status" value="1"/>
</dbReference>
<evidence type="ECO:0000256" key="2">
    <source>
        <dbReference type="ARBA" id="ARBA00022679"/>
    </source>
</evidence>
<feature type="domain" description="Radical SAM core" evidence="9">
    <location>
        <begin position="52"/>
        <end position="270"/>
    </location>
</feature>
<dbReference type="PANTHER" id="PTHR10949">
    <property type="entry name" value="LIPOYL SYNTHASE"/>
    <property type="match status" value="1"/>
</dbReference>
<dbReference type="SUPFAM" id="SSF102114">
    <property type="entry name" value="Radical SAM enzymes"/>
    <property type="match status" value="1"/>
</dbReference>
<dbReference type="InterPro" id="IPR031691">
    <property type="entry name" value="LIAS_N"/>
</dbReference>
<feature type="binding site" evidence="8">
    <location>
        <position position="51"/>
    </location>
    <ligand>
        <name>[4Fe-4S] cluster</name>
        <dbReference type="ChEBI" id="CHEBI:49883"/>
        <label>1</label>
    </ligand>
</feature>
<dbReference type="Pfam" id="PF16881">
    <property type="entry name" value="LIAS_N"/>
    <property type="match status" value="1"/>
</dbReference>